<dbReference type="PANTHER" id="PTHR34982:SF1">
    <property type="entry name" value="FLAGELLAR ASSEMBLY PROTEIN FLIH"/>
    <property type="match status" value="1"/>
</dbReference>
<dbReference type="InterPro" id="IPR018035">
    <property type="entry name" value="Flagellar_FliH/T3SS_HrpE"/>
</dbReference>
<reference evidence="8" key="1">
    <citation type="submission" date="2021-05" db="EMBL/GenBank/DDBJ databases">
        <title>Novel Bacillus species.</title>
        <authorList>
            <person name="Liu G."/>
        </authorList>
    </citation>
    <scope>NUCLEOTIDE SEQUENCE</scope>
    <source>
        <strain evidence="8">FJAT-49825</strain>
    </source>
</reference>
<keyword evidence="5" id="KW-0653">Protein transport</keyword>
<dbReference type="SUPFAM" id="SSF160527">
    <property type="entry name" value="V-type ATPase subunit E-like"/>
    <property type="match status" value="1"/>
</dbReference>
<evidence type="ECO:0000259" key="7">
    <source>
        <dbReference type="Pfam" id="PF02108"/>
    </source>
</evidence>
<keyword evidence="8" id="KW-0282">Flagellum</keyword>
<dbReference type="InterPro" id="IPR051472">
    <property type="entry name" value="T3SS_Stator/FliH"/>
</dbReference>
<evidence type="ECO:0000256" key="5">
    <source>
        <dbReference type="ARBA" id="ARBA00022927"/>
    </source>
</evidence>
<dbReference type="GO" id="GO:0044781">
    <property type="term" value="P:bacterial-type flagellum organization"/>
    <property type="evidence" value="ECO:0007669"/>
    <property type="project" value="UniProtKB-KW"/>
</dbReference>
<feature type="domain" description="Flagellar assembly protein FliH/Type III secretion system HrpE" evidence="7">
    <location>
        <begin position="116"/>
        <end position="238"/>
    </location>
</feature>
<dbReference type="GO" id="GO:0015031">
    <property type="term" value="P:protein transport"/>
    <property type="evidence" value="ECO:0007669"/>
    <property type="project" value="UniProtKB-KW"/>
</dbReference>
<evidence type="ECO:0000256" key="3">
    <source>
        <dbReference type="ARBA" id="ARBA00022448"/>
    </source>
</evidence>
<keyword evidence="3" id="KW-0813">Transport</keyword>
<sequence>MSSNLFKATFISPVIETKYLSLHKGKDTYFPHSDQSAEELLQEAEQQAAEIVLQAQMKAAIEKEQAAEELEKWKLLEQEKVTAQMEEIKQQGFQQGYEEGIQQAHHDYAGRIELAQEVLEKAYEEKKAIIKESEPFVIDLSIQTAAKVIQKELAANPEVLLHLIKQSLLYSNERSSISICVSPDDYEFVQNQRNQILESVEGQVEVKILPEHSIEEGGCVIRTSYGSIDARIDVQLKEIKQALLKTLRDDTYEQAAADHI</sequence>
<name>A0A942YWU0_9BACI</name>
<keyword evidence="9" id="KW-1185">Reference proteome</keyword>
<keyword evidence="6" id="KW-1006">Bacterial flagellum protein export</keyword>
<dbReference type="GO" id="GO:0005829">
    <property type="term" value="C:cytosol"/>
    <property type="evidence" value="ECO:0007669"/>
    <property type="project" value="TreeGrafter"/>
</dbReference>
<gene>
    <name evidence="8" type="ORF">KHA99_11360</name>
</gene>
<accession>A0A942YWU0</accession>
<comment type="function">
    <text evidence="1">Needed for flagellar regrowth and assembly.</text>
</comment>
<organism evidence="8 9">
    <name type="scientific">Neobacillus rhizophilus</name>
    <dbReference type="NCBI Taxonomy" id="2833579"/>
    <lineage>
        <taxon>Bacteria</taxon>
        <taxon>Bacillati</taxon>
        <taxon>Bacillota</taxon>
        <taxon>Bacilli</taxon>
        <taxon>Bacillales</taxon>
        <taxon>Bacillaceae</taxon>
        <taxon>Neobacillus</taxon>
    </lineage>
</organism>
<evidence type="ECO:0000256" key="2">
    <source>
        <dbReference type="ARBA" id="ARBA00006602"/>
    </source>
</evidence>
<proteinExistence type="inferred from homology"/>
<evidence type="ECO:0000256" key="4">
    <source>
        <dbReference type="ARBA" id="ARBA00022795"/>
    </source>
</evidence>
<dbReference type="EMBL" id="JAGYPF010000002">
    <property type="protein sequence ID" value="MBS4213046.1"/>
    <property type="molecule type" value="Genomic_DNA"/>
</dbReference>
<keyword evidence="8" id="KW-0966">Cell projection</keyword>
<evidence type="ECO:0000313" key="9">
    <source>
        <dbReference type="Proteomes" id="UP000679749"/>
    </source>
</evidence>
<evidence type="ECO:0000256" key="1">
    <source>
        <dbReference type="ARBA" id="ARBA00003041"/>
    </source>
</evidence>
<keyword evidence="8" id="KW-0969">Cilium</keyword>
<dbReference type="RefSeq" id="WP_213117559.1">
    <property type="nucleotide sequence ID" value="NZ_JAGYPF010000002.1"/>
</dbReference>
<comment type="caution">
    <text evidence="8">The sequence shown here is derived from an EMBL/GenBank/DDBJ whole genome shotgun (WGS) entry which is preliminary data.</text>
</comment>
<dbReference type="AlphaFoldDB" id="A0A942YWU0"/>
<dbReference type="Proteomes" id="UP000679749">
    <property type="component" value="Unassembled WGS sequence"/>
</dbReference>
<protein>
    <submittedName>
        <fullName evidence="8">Flagellar assembly protein FliH</fullName>
    </submittedName>
</protein>
<dbReference type="PANTHER" id="PTHR34982">
    <property type="entry name" value="YOP PROTEINS TRANSLOCATION PROTEIN L"/>
    <property type="match status" value="1"/>
</dbReference>
<comment type="similarity">
    <text evidence="2">Belongs to the FliH family.</text>
</comment>
<evidence type="ECO:0000256" key="6">
    <source>
        <dbReference type="ARBA" id="ARBA00023225"/>
    </source>
</evidence>
<dbReference type="Pfam" id="PF02108">
    <property type="entry name" value="FliH"/>
    <property type="match status" value="1"/>
</dbReference>
<keyword evidence="4" id="KW-1005">Bacterial flagellum biogenesis</keyword>
<evidence type="ECO:0000313" key="8">
    <source>
        <dbReference type="EMBL" id="MBS4213046.1"/>
    </source>
</evidence>